<evidence type="ECO:0000313" key="1">
    <source>
        <dbReference type="EMBL" id="SUK44509.1"/>
    </source>
</evidence>
<proteinExistence type="predicted"/>
<gene>
    <name evidence="1" type="ORF">NCTC5664_01396</name>
</gene>
<dbReference type="Gene3D" id="3.90.70.10">
    <property type="entry name" value="Cysteine proteinases"/>
    <property type="match status" value="1"/>
</dbReference>
<name>A0A380DQT6_STAAU</name>
<evidence type="ECO:0000313" key="2">
    <source>
        <dbReference type="Proteomes" id="UP000254502"/>
    </source>
</evidence>
<dbReference type="Proteomes" id="UP000254502">
    <property type="component" value="Unassembled WGS sequence"/>
</dbReference>
<dbReference type="AlphaFoldDB" id="A0A380DQT6"/>
<accession>A0A380DQT6</accession>
<dbReference type="EMBL" id="UHAQ01000002">
    <property type="protein sequence ID" value="SUK44509.1"/>
    <property type="molecule type" value="Genomic_DNA"/>
</dbReference>
<organism evidence="1 2">
    <name type="scientific">Staphylococcus aureus</name>
    <dbReference type="NCBI Taxonomy" id="1280"/>
    <lineage>
        <taxon>Bacteria</taxon>
        <taxon>Bacillati</taxon>
        <taxon>Bacillota</taxon>
        <taxon>Bacilli</taxon>
        <taxon>Bacillales</taxon>
        <taxon>Staphylococcaceae</taxon>
        <taxon>Staphylococcus</taxon>
    </lineage>
</organism>
<protein>
    <submittedName>
        <fullName evidence="1">Uncharacterized protein conserved in bacteria</fullName>
    </submittedName>
</protein>
<sequence length="107" mass="12840">MLIYHTNLGSKPLLRVFRFDNKPAKQVSNIHVTLLIGYDDYYYYYIDPLWSHIRRGLVLPAIIPNRKQIIKIRKEKMEYSFNSPGRKCIYVQPHSYTIENQQQNKHT</sequence>
<reference evidence="1 2" key="1">
    <citation type="submission" date="2018-06" db="EMBL/GenBank/DDBJ databases">
        <authorList>
            <consortium name="Pathogen Informatics"/>
            <person name="Doyle S."/>
        </authorList>
    </citation>
    <scope>NUCLEOTIDE SEQUENCE [LARGE SCALE GENOMIC DNA]</scope>
    <source>
        <strain evidence="1 2">NCTC5664</strain>
    </source>
</reference>
<dbReference type="PANTHER" id="PTHR37806:SF1">
    <property type="entry name" value="PEPTIDASE C39-LIKE DOMAIN-CONTAINING PROTEIN"/>
    <property type="match status" value="1"/>
</dbReference>
<dbReference type="PANTHER" id="PTHR37806">
    <property type="entry name" value="LMO0724 PROTEIN"/>
    <property type="match status" value="1"/>
</dbReference>